<evidence type="ECO:0000313" key="4">
    <source>
        <dbReference type="EMBL" id="KAK2719239.1"/>
    </source>
</evidence>
<accession>A0AA88I0U2</accession>
<dbReference type="PANTHER" id="PTHR15154:SF2">
    <property type="entry name" value="HAMARTIN"/>
    <property type="match status" value="1"/>
</dbReference>
<dbReference type="AlphaFoldDB" id="A0AA88I0U2"/>
<evidence type="ECO:0000313" key="5">
    <source>
        <dbReference type="Proteomes" id="UP001187531"/>
    </source>
</evidence>
<dbReference type="GO" id="GO:0051726">
    <property type="term" value="P:regulation of cell cycle"/>
    <property type="evidence" value="ECO:0007669"/>
    <property type="project" value="TreeGrafter"/>
</dbReference>
<evidence type="ECO:0000256" key="3">
    <source>
        <dbReference type="SAM" id="Phobius"/>
    </source>
</evidence>
<evidence type="ECO:0008006" key="6">
    <source>
        <dbReference type="Google" id="ProtNLM"/>
    </source>
</evidence>
<dbReference type="Proteomes" id="UP001187531">
    <property type="component" value="Unassembled WGS sequence"/>
</dbReference>
<dbReference type="InterPro" id="IPR016024">
    <property type="entry name" value="ARM-type_fold"/>
</dbReference>
<dbReference type="GO" id="GO:0032007">
    <property type="term" value="P:negative regulation of TOR signaling"/>
    <property type="evidence" value="ECO:0007669"/>
    <property type="project" value="TreeGrafter"/>
</dbReference>
<reference evidence="4" key="1">
    <citation type="submission" date="2023-07" db="EMBL/GenBank/DDBJ databases">
        <title>Chromosome-level genome assembly of Artemia franciscana.</title>
        <authorList>
            <person name="Jo E."/>
        </authorList>
    </citation>
    <scope>NUCLEOTIDE SEQUENCE</scope>
    <source>
        <tissue evidence="4">Whole body</tissue>
    </source>
</reference>
<feature type="transmembrane region" description="Helical" evidence="3">
    <location>
        <begin position="129"/>
        <end position="149"/>
    </location>
</feature>
<dbReference type="InterPro" id="IPR007483">
    <property type="entry name" value="Hamartin"/>
</dbReference>
<organism evidence="4 5">
    <name type="scientific">Artemia franciscana</name>
    <name type="common">Brine shrimp</name>
    <name type="synonym">Artemia sanfranciscana</name>
    <dbReference type="NCBI Taxonomy" id="6661"/>
    <lineage>
        <taxon>Eukaryota</taxon>
        <taxon>Metazoa</taxon>
        <taxon>Ecdysozoa</taxon>
        <taxon>Arthropoda</taxon>
        <taxon>Crustacea</taxon>
        <taxon>Branchiopoda</taxon>
        <taxon>Anostraca</taxon>
        <taxon>Artemiidae</taxon>
        <taxon>Artemia</taxon>
    </lineage>
</organism>
<gene>
    <name evidence="4" type="ORF">QYM36_004906</name>
</gene>
<dbReference type="EMBL" id="JAVRJZ010000008">
    <property type="protein sequence ID" value="KAK2719239.1"/>
    <property type="molecule type" value="Genomic_DNA"/>
</dbReference>
<evidence type="ECO:0000256" key="2">
    <source>
        <dbReference type="SAM" id="MobiDB-lite"/>
    </source>
</evidence>
<keyword evidence="3" id="KW-0812">Transmembrane</keyword>
<feature type="region of interest" description="Disordered" evidence="2">
    <location>
        <begin position="1053"/>
        <end position="1086"/>
    </location>
</feature>
<keyword evidence="1" id="KW-0175">Coiled coil</keyword>
<dbReference type="Pfam" id="PF04388">
    <property type="entry name" value="Hamartin"/>
    <property type="match status" value="1"/>
</dbReference>
<name>A0AA88I0U2_ARTSF</name>
<feature type="coiled-coil region" evidence="1">
    <location>
        <begin position="818"/>
        <end position="915"/>
    </location>
</feature>
<sequence>MDYSSKLTARNIIDYLESNQFEQVEEIKQKLHEDLFNTNKDAWPVNGFFDYFLTSGSLRAIEILLSVKDPHDRHLFDRLADTLRGSNKLKALEFLGYLAKREPPWLYKIQQHSLLKELLKILKNDTDEVVLVNAALVLAAILPVIPATVPKLFDDIFTIFNRLTVWHTVRSSSSQMFLIHLRLAIAALFHRLYGMYPVNFLSYMRTHIGLKDATLAFQSSLKPLLETVKMNPLLVTETRESEIQESRWKSLDTNDILAECYHLVLSVNPFREEEVHEFWREGEDNVLDIPELPEQTDPEGIVCENLRTIMNDSSQWISLANNIYEAIYSAGSGIPTTPIPITGLGRVSTPLEKSAFQQKFPVAEQAIEATPENTPYTTPVKELEVRLKAVPMNPQVWRLGGRQAAHKIALGETQCLPEKLVDDYGQMDRRGSLLAHKLDVLTKERRGSCEEVKVFRDDVISAKDDGRSIVERKNIVLSPLKIEPRVDIKGLSSPVEFTDANFSKSKKPLPSVKPSICPSDVVTQEDREVSAVLSPSKTTTPEKTAEGERVQDSSGEESNDKESDDSDQKEEIVAKRFLEEIADEDTLSFVAGGSFPETKREFPKRRLRYHSHCFTGSTSMGEPGIKKQKSFSSPSINQDAVKLIPQPGLNDSISTIAVSDSPTKTYETKECQTEPESELPVNHLLPFLFPVVCDESTHLSASAPLSPPSRYSFSYPTAEESLEKYMEYASEYHKKSADFFTSRVATDEWDDPSLLRSHVNLLHVRLLFERRMKMMASEKARKLANQLRRSRAVEEQNRQGEIHLREALSATKVLKFELETARKQKISVENQMAELKVAHESQIKHFHQLLKESQNQLESSKNHIQKLFEENRRLKQDYDRICGQKVDLENSYRFLKNESDTASALRQEMLEMKHRFLILGEVNQRLGTELQNLSSTSGTDSHQMDLFKEASKQEISEIRFACEEAMREKDAAMARIGDLESDINEKLLVIQEIKEHLREANYLHAQQLKEKQHRYEELVAQNYQLEGDRFHLQQLIEKLKQDKKDRYCIPIAGRRPDMDVGQSPASTGSSFSNASISGATGSPSELSVSLGMEVSEGFTESQFMNLENFLKKQDGH</sequence>
<comment type="caution">
    <text evidence="4">The sequence shown here is derived from an EMBL/GenBank/DDBJ whole genome shotgun (WGS) entry which is preliminary data.</text>
</comment>
<dbReference type="GO" id="GO:0008285">
    <property type="term" value="P:negative regulation of cell population proliferation"/>
    <property type="evidence" value="ECO:0007669"/>
    <property type="project" value="TreeGrafter"/>
</dbReference>
<protein>
    <recommendedName>
        <fullName evidence="6">Hamartin</fullName>
    </recommendedName>
</protein>
<feature type="region of interest" description="Disordered" evidence="2">
    <location>
        <begin position="502"/>
        <end position="569"/>
    </location>
</feature>
<dbReference type="SUPFAM" id="SSF48371">
    <property type="entry name" value="ARM repeat"/>
    <property type="match status" value="1"/>
</dbReference>
<dbReference type="PANTHER" id="PTHR15154">
    <property type="entry name" value="HAMARTIN"/>
    <property type="match status" value="1"/>
</dbReference>
<evidence type="ECO:0000256" key="1">
    <source>
        <dbReference type="SAM" id="Coils"/>
    </source>
</evidence>
<feature type="compositionally biased region" description="Polar residues" evidence="2">
    <location>
        <begin position="533"/>
        <end position="542"/>
    </location>
</feature>
<feature type="compositionally biased region" description="Acidic residues" evidence="2">
    <location>
        <begin position="554"/>
        <end position="568"/>
    </location>
</feature>
<proteinExistence type="predicted"/>
<keyword evidence="3" id="KW-0472">Membrane</keyword>
<dbReference type="GO" id="GO:0033596">
    <property type="term" value="C:TSC1-TSC2 complex"/>
    <property type="evidence" value="ECO:0007669"/>
    <property type="project" value="TreeGrafter"/>
</dbReference>
<feature type="compositionally biased region" description="Polar residues" evidence="2">
    <location>
        <begin position="1063"/>
        <end position="1086"/>
    </location>
</feature>
<keyword evidence="3" id="KW-1133">Transmembrane helix</keyword>
<keyword evidence="5" id="KW-1185">Reference proteome</keyword>